<proteinExistence type="predicted"/>
<evidence type="ECO:0000256" key="1">
    <source>
        <dbReference type="SAM" id="Phobius"/>
    </source>
</evidence>
<keyword evidence="1" id="KW-1133">Transmembrane helix</keyword>
<feature type="transmembrane region" description="Helical" evidence="1">
    <location>
        <begin position="54"/>
        <end position="76"/>
    </location>
</feature>
<keyword evidence="1" id="KW-0812">Transmembrane</keyword>
<dbReference type="STRING" id="525904.Tter_0026"/>
<dbReference type="AlphaFoldDB" id="D1CDE3"/>
<dbReference type="RefSeq" id="WP_012873984.1">
    <property type="nucleotide sequence ID" value="NC_013525.1"/>
</dbReference>
<name>D1CDE3_THET1</name>
<feature type="transmembrane region" description="Helical" evidence="1">
    <location>
        <begin position="12"/>
        <end position="34"/>
    </location>
</feature>
<dbReference type="Proteomes" id="UP000000323">
    <property type="component" value="Chromosome 1"/>
</dbReference>
<evidence type="ECO:0000313" key="2">
    <source>
        <dbReference type="EMBL" id="ACZ40949.1"/>
    </source>
</evidence>
<gene>
    <name evidence="2" type="ordered locus">Tter_0026</name>
</gene>
<dbReference type="KEGG" id="ttr:Tter_0026"/>
<accession>D1CDE3</accession>
<reference evidence="3" key="1">
    <citation type="journal article" date="2010" name="Stand. Genomic Sci.">
        <title>Complete genome sequence of 'Thermobaculum terrenum' type strain (YNP1).</title>
        <authorList>
            <person name="Kiss H."/>
            <person name="Cleland D."/>
            <person name="Lapidus A."/>
            <person name="Lucas S."/>
            <person name="Glavina Del Rio T."/>
            <person name="Nolan M."/>
            <person name="Tice H."/>
            <person name="Han C."/>
            <person name="Goodwin L."/>
            <person name="Pitluck S."/>
            <person name="Liolios K."/>
            <person name="Ivanova N."/>
            <person name="Mavromatis K."/>
            <person name="Ovchinnikova G."/>
            <person name="Pati A."/>
            <person name="Chen A."/>
            <person name="Palaniappan K."/>
            <person name="Land M."/>
            <person name="Hauser L."/>
            <person name="Chang Y."/>
            <person name="Jeffries C."/>
            <person name="Lu M."/>
            <person name="Brettin T."/>
            <person name="Detter J."/>
            <person name="Goker M."/>
            <person name="Tindall B."/>
            <person name="Beck B."/>
            <person name="McDermott T."/>
            <person name="Woyke T."/>
            <person name="Bristow J."/>
            <person name="Eisen J."/>
            <person name="Markowitz V."/>
            <person name="Hugenholtz P."/>
            <person name="Kyrpides N."/>
            <person name="Klenk H."/>
            <person name="Cheng J."/>
        </authorList>
    </citation>
    <scope>NUCLEOTIDE SEQUENCE [LARGE SCALE GENOMIC DNA]</scope>
    <source>
        <strain evidence="3">ATCC BAA-798 / YNP1</strain>
    </source>
</reference>
<keyword evidence="3" id="KW-1185">Reference proteome</keyword>
<dbReference type="HOGENOM" id="CLU_2119998_0_0_0"/>
<feature type="transmembrane region" description="Helical" evidence="1">
    <location>
        <begin position="88"/>
        <end position="112"/>
    </location>
</feature>
<keyword evidence="1" id="KW-0472">Membrane</keyword>
<sequence>MQSNKGNESNLARYAFSSLLVGIFCAILLISGAITNEILVVPKGYGRTFSTFGWIVLIILALSAVTGHVLGLIAFADEKVRSRKVKGVEKAFASIVVGWVLFVAILLLILFVGV</sequence>
<dbReference type="EMBL" id="CP001825">
    <property type="protein sequence ID" value="ACZ40949.1"/>
    <property type="molecule type" value="Genomic_DNA"/>
</dbReference>
<evidence type="ECO:0000313" key="3">
    <source>
        <dbReference type="Proteomes" id="UP000000323"/>
    </source>
</evidence>
<organism evidence="2 3">
    <name type="scientific">Thermobaculum terrenum (strain ATCC BAA-798 / CCMEE 7001 / YNP1)</name>
    <dbReference type="NCBI Taxonomy" id="525904"/>
    <lineage>
        <taxon>Bacteria</taxon>
        <taxon>Bacillati</taxon>
        <taxon>Chloroflexota</taxon>
        <taxon>Chloroflexia</taxon>
        <taxon>Candidatus Thermobaculales</taxon>
        <taxon>Candidatus Thermobaculaceae</taxon>
        <taxon>Thermobaculum</taxon>
    </lineage>
</organism>
<protein>
    <submittedName>
        <fullName evidence="2">Uncharacterized protein</fullName>
    </submittedName>
</protein>